<comment type="caution">
    <text evidence="11">The sequence shown here is derived from an EMBL/GenBank/DDBJ whole genome shotgun (WGS) entry which is preliminary data.</text>
</comment>
<feature type="binding site" evidence="8">
    <location>
        <begin position="289"/>
        <end position="290"/>
    </location>
    <ligand>
        <name>phosphoenolpyruvate</name>
        <dbReference type="ChEBI" id="CHEBI:58702"/>
    </ligand>
</feature>
<dbReference type="GO" id="GO:0009507">
    <property type="term" value="C:chloroplast"/>
    <property type="evidence" value="ECO:0007669"/>
    <property type="project" value="UniProtKB-SubCell"/>
</dbReference>
<evidence type="ECO:0000256" key="3">
    <source>
        <dbReference type="ARBA" id="ARBA00022605"/>
    </source>
</evidence>
<name>A0AAV6J3V6_9ERIC</name>
<dbReference type="GO" id="GO:0008652">
    <property type="term" value="P:amino acid biosynthetic process"/>
    <property type="evidence" value="ECO:0007669"/>
    <property type="project" value="UniProtKB-KW"/>
</dbReference>
<feature type="compositionally biased region" description="Pro residues" evidence="10">
    <location>
        <begin position="11"/>
        <end position="21"/>
    </location>
</feature>
<feature type="binding site" evidence="8">
    <location>
        <position position="130"/>
    </location>
    <ligand>
        <name>phosphoenolpyruvate</name>
        <dbReference type="ChEBI" id="CHEBI:58702"/>
    </ligand>
</feature>
<proteinExistence type="inferred from homology"/>
<keyword evidence="5 9" id="KW-0809">Transit peptide</keyword>
<evidence type="ECO:0000256" key="6">
    <source>
        <dbReference type="ARBA" id="ARBA00023141"/>
    </source>
</evidence>
<evidence type="ECO:0000256" key="4">
    <source>
        <dbReference type="ARBA" id="ARBA00022679"/>
    </source>
</evidence>
<dbReference type="Pfam" id="PF01474">
    <property type="entry name" value="DAHP_synth_2"/>
    <property type="match status" value="1"/>
</dbReference>
<dbReference type="GO" id="GO:0003849">
    <property type="term" value="F:3-deoxy-7-phosphoheptulonate synthase activity"/>
    <property type="evidence" value="ECO:0007669"/>
    <property type="project" value="UniProtKB-EC"/>
</dbReference>
<sequence>MALSISKTPVATPPIPSPPSMAVPGRWSPDSWKSKKALQLPEYPKEDDLETVLKTIESFPPIVFPGEARTLEERLAEAAMGKAFLLQGGDCAESFKEFSANNIRDTLRVLLQMGVVLMFGGQVPVIKVGRIAGQFAKPRSTQYEEINGVKLPIYKGDIINGHAFNEKSRIPDPERMIRAYCQSTATQNLLRAFATGGYAAMQRVTHWNLDFAQNSKQGDRYQELAHRVDEALGFMAAAGLTVEHPIMTTTEFWTSHECMHLPYEQALTRQDSTSGLFYDCSAHFVWVGERTRQLDGAHVEFLRGVANPLGIKVSDKMDPNELVNLIDILNPVNKPGRITIIARMGAENMRITLPHLIRAVRSAGQIVTWVCDPMHGNTIKAPCGLKTRPFDAILAEVRAFFDVHEQEGSHPGGIHLEMTGQNVTECIGGSRTVTFDDLSSLYHTHCDPRLNASQSLELAFIIAERLRKRRIGTQYKLS</sequence>
<evidence type="ECO:0000256" key="1">
    <source>
        <dbReference type="ARBA" id="ARBA00004688"/>
    </source>
</evidence>
<feature type="binding site" evidence="8">
    <location>
        <position position="343"/>
    </location>
    <ligand>
        <name>phosphoenolpyruvate</name>
        <dbReference type="ChEBI" id="CHEBI:58702"/>
    </ligand>
</feature>
<keyword evidence="8" id="KW-0464">Manganese</keyword>
<feature type="binding site" evidence="8">
    <location>
        <position position="447"/>
    </location>
    <ligand>
        <name>Mn(2+)</name>
        <dbReference type="ChEBI" id="CHEBI:29035"/>
    </ligand>
</feature>
<feature type="binding site" evidence="8">
    <location>
        <position position="375"/>
    </location>
    <ligand>
        <name>Mn(2+)</name>
        <dbReference type="ChEBI" id="CHEBI:29035"/>
    </ligand>
</feature>
<gene>
    <name evidence="11" type="ORF">RHGRI_022399</name>
</gene>
<keyword evidence="9" id="KW-0934">Plastid</keyword>
<dbReference type="InterPro" id="IPR002480">
    <property type="entry name" value="DAHP_synth_2"/>
</dbReference>
<comment type="similarity">
    <text evidence="2 9">Belongs to the class-II DAHP synthase family.</text>
</comment>
<comment type="subcellular location">
    <subcellularLocation>
        <location evidence="9">Plastid</location>
        <location evidence="9">Chloroplast</location>
    </subcellularLocation>
</comment>
<comment type="pathway">
    <text evidence="1 9">Metabolic intermediate biosynthesis; chorismate biosynthesis; chorismate from D-erythrose 4-phosphate and phosphoenolpyruvate: step 1/7.</text>
</comment>
<dbReference type="AlphaFoldDB" id="A0AAV6J3V6"/>
<feature type="binding site" evidence="8">
    <location>
        <position position="91"/>
    </location>
    <ligand>
        <name>Mn(2+)</name>
        <dbReference type="ChEBI" id="CHEBI:29035"/>
    </ligand>
</feature>
<dbReference type="PANTHER" id="PTHR21337">
    <property type="entry name" value="PHOSPHO-2-DEHYDRO-3-DEOXYHEPTONATE ALDOLASE 1, 2"/>
    <property type="match status" value="1"/>
</dbReference>
<dbReference type="NCBIfam" id="TIGR01358">
    <property type="entry name" value="DAHP_synth_II"/>
    <property type="match status" value="1"/>
</dbReference>
<dbReference type="EMBL" id="JACTNZ010000008">
    <property type="protein sequence ID" value="KAG5534264.1"/>
    <property type="molecule type" value="Genomic_DNA"/>
</dbReference>
<keyword evidence="6 9" id="KW-0057">Aromatic amino acid biosynthesis</keyword>
<feature type="binding site" evidence="8">
    <location>
        <position position="312"/>
    </location>
    <ligand>
        <name>phosphoenolpyruvate</name>
        <dbReference type="ChEBI" id="CHEBI:58702"/>
    </ligand>
</feature>
<keyword evidence="8" id="KW-0170">Cobalt</keyword>
<evidence type="ECO:0000256" key="7">
    <source>
        <dbReference type="ARBA" id="ARBA00047508"/>
    </source>
</evidence>
<feature type="binding site" evidence="8">
    <location>
        <position position="417"/>
    </location>
    <ligand>
        <name>Mn(2+)</name>
        <dbReference type="ChEBI" id="CHEBI:29035"/>
    </ligand>
</feature>
<keyword evidence="3 9" id="KW-0028">Amino-acid biosynthesis</keyword>
<evidence type="ECO:0000256" key="10">
    <source>
        <dbReference type="SAM" id="MobiDB-lite"/>
    </source>
</evidence>
<evidence type="ECO:0000313" key="11">
    <source>
        <dbReference type="EMBL" id="KAG5534264.1"/>
    </source>
</evidence>
<protein>
    <recommendedName>
        <fullName evidence="9">Phospho-2-dehydro-3-deoxyheptonate aldolase</fullName>
        <ecNumber evidence="9">2.5.1.54</ecNumber>
    </recommendedName>
</protein>
<keyword evidence="12" id="KW-1185">Reference proteome</keyword>
<reference evidence="11" key="1">
    <citation type="submission" date="2020-08" db="EMBL/GenBank/DDBJ databases">
        <title>Plant Genome Project.</title>
        <authorList>
            <person name="Zhang R.-G."/>
        </authorList>
    </citation>
    <scope>NUCLEOTIDE SEQUENCE</scope>
    <source>
        <strain evidence="11">WSP0</strain>
        <tissue evidence="11">Leaf</tissue>
    </source>
</reference>
<feature type="region of interest" description="Disordered" evidence="10">
    <location>
        <begin position="1"/>
        <end position="28"/>
    </location>
</feature>
<dbReference type="SUPFAM" id="SSF51569">
    <property type="entry name" value="Aldolase"/>
    <property type="match status" value="1"/>
</dbReference>
<evidence type="ECO:0000256" key="9">
    <source>
        <dbReference type="RuleBase" id="RU363071"/>
    </source>
</evidence>
<dbReference type="InterPro" id="IPR013785">
    <property type="entry name" value="Aldolase_TIM"/>
</dbReference>
<dbReference type="EC" id="2.5.1.54" evidence="9"/>
<dbReference type="Gene3D" id="3.20.20.70">
    <property type="entry name" value="Aldolase class I"/>
    <property type="match status" value="1"/>
</dbReference>
<evidence type="ECO:0000256" key="8">
    <source>
        <dbReference type="PIRSR" id="PIRSR602480-1"/>
    </source>
</evidence>
<dbReference type="GO" id="GO:0009073">
    <property type="term" value="P:aromatic amino acid family biosynthetic process"/>
    <property type="evidence" value="ECO:0007669"/>
    <property type="project" value="UniProtKB-KW"/>
</dbReference>
<evidence type="ECO:0000313" key="12">
    <source>
        <dbReference type="Proteomes" id="UP000823749"/>
    </source>
</evidence>
<dbReference type="PANTHER" id="PTHR21337:SF24">
    <property type="entry name" value="PHOSPHO-2-DEHYDRO-3-DEOXYHEPTONATE ALDOLASE 1, CHLOROPLASTIC"/>
    <property type="match status" value="1"/>
</dbReference>
<evidence type="ECO:0000256" key="5">
    <source>
        <dbReference type="ARBA" id="ARBA00022946"/>
    </source>
</evidence>
<organism evidence="11 12">
    <name type="scientific">Rhododendron griersonianum</name>
    <dbReference type="NCBI Taxonomy" id="479676"/>
    <lineage>
        <taxon>Eukaryota</taxon>
        <taxon>Viridiplantae</taxon>
        <taxon>Streptophyta</taxon>
        <taxon>Embryophyta</taxon>
        <taxon>Tracheophyta</taxon>
        <taxon>Spermatophyta</taxon>
        <taxon>Magnoliopsida</taxon>
        <taxon>eudicotyledons</taxon>
        <taxon>Gunneridae</taxon>
        <taxon>Pentapetalae</taxon>
        <taxon>asterids</taxon>
        <taxon>Ericales</taxon>
        <taxon>Ericaceae</taxon>
        <taxon>Ericoideae</taxon>
        <taxon>Rhodoreae</taxon>
        <taxon>Rhododendron</taxon>
    </lineage>
</organism>
<keyword evidence="9" id="KW-0150">Chloroplast</keyword>
<comment type="cofactor">
    <cofactor evidence="8">
        <name>Mn(2+)</name>
        <dbReference type="ChEBI" id="CHEBI:29035"/>
    </cofactor>
    <cofactor evidence="8">
        <name>Co(2+)</name>
        <dbReference type="ChEBI" id="CHEBI:48828"/>
    </cofactor>
    <cofactor evidence="8">
        <name>Cd(2+)</name>
        <dbReference type="ChEBI" id="CHEBI:48775"/>
    </cofactor>
    <text evidence="8">Binds 1 divalent cation per subunit. The enzyme is active with manganese, cobalt or cadmium ions.</text>
</comment>
<comment type="catalytic activity">
    <reaction evidence="7 9">
        <text>D-erythrose 4-phosphate + phosphoenolpyruvate + H2O = 7-phospho-2-dehydro-3-deoxy-D-arabino-heptonate + phosphate</text>
        <dbReference type="Rhea" id="RHEA:14717"/>
        <dbReference type="ChEBI" id="CHEBI:15377"/>
        <dbReference type="ChEBI" id="CHEBI:16897"/>
        <dbReference type="ChEBI" id="CHEBI:43474"/>
        <dbReference type="ChEBI" id="CHEBI:58394"/>
        <dbReference type="ChEBI" id="CHEBI:58702"/>
        <dbReference type="EC" id="2.5.1.54"/>
    </reaction>
</comment>
<keyword evidence="8" id="KW-0104">Cadmium</keyword>
<keyword evidence="4 9" id="KW-0808">Transferase</keyword>
<evidence type="ECO:0000256" key="2">
    <source>
        <dbReference type="ARBA" id="ARBA00008911"/>
    </source>
</evidence>
<dbReference type="FunFam" id="3.20.20.70:FF:000128">
    <property type="entry name" value="Phospho-2-dehydro-3-deoxyheptonate aldolase"/>
    <property type="match status" value="1"/>
</dbReference>
<dbReference type="Proteomes" id="UP000823749">
    <property type="component" value="Chromosome 8"/>
</dbReference>
<accession>A0AAV6J3V6</accession>